<dbReference type="EMBL" id="ML208760">
    <property type="protein sequence ID" value="TFK60548.1"/>
    <property type="molecule type" value="Genomic_DNA"/>
</dbReference>
<reference evidence="1 2" key="1">
    <citation type="journal article" date="2019" name="Nat. Ecol. Evol.">
        <title>Megaphylogeny resolves global patterns of mushroom evolution.</title>
        <authorList>
            <person name="Varga T."/>
            <person name="Krizsan K."/>
            <person name="Foldi C."/>
            <person name="Dima B."/>
            <person name="Sanchez-Garcia M."/>
            <person name="Sanchez-Ramirez S."/>
            <person name="Szollosi G.J."/>
            <person name="Szarkandi J.G."/>
            <person name="Papp V."/>
            <person name="Albert L."/>
            <person name="Andreopoulos W."/>
            <person name="Angelini C."/>
            <person name="Antonin V."/>
            <person name="Barry K.W."/>
            <person name="Bougher N.L."/>
            <person name="Buchanan P."/>
            <person name="Buyck B."/>
            <person name="Bense V."/>
            <person name="Catcheside P."/>
            <person name="Chovatia M."/>
            <person name="Cooper J."/>
            <person name="Damon W."/>
            <person name="Desjardin D."/>
            <person name="Finy P."/>
            <person name="Geml J."/>
            <person name="Haridas S."/>
            <person name="Hughes K."/>
            <person name="Justo A."/>
            <person name="Karasinski D."/>
            <person name="Kautmanova I."/>
            <person name="Kiss B."/>
            <person name="Kocsube S."/>
            <person name="Kotiranta H."/>
            <person name="LaButti K.M."/>
            <person name="Lechner B.E."/>
            <person name="Liimatainen K."/>
            <person name="Lipzen A."/>
            <person name="Lukacs Z."/>
            <person name="Mihaltcheva S."/>
            <person name="Morgado L.N."/>
            <person name="Niskanen T."/>
            <person name="Noordeloos M.E."/>
            <person name="Ohm R.A."/>
            <person name="Ortiz-Santana B."/>
            <person name="Ovrebo C."/>
            <person name="Racz N."/>
            <person name="Riley R."/>
            <person name="Savchenko A."/>
            <person name="Shiryaev A."/>
            <person name="Soop K."/>
            <person name="Spirin V."/>
            <person name="Szebenyi C."/>
            <person name="Tomsovsky M."/>
            <person name="Tulloss R.E."/>
            <person name="Uehling J."/>
            <person name="Grigoriev I.V."/>
            <person name="Vagvolgyi C."/>
            <person name="Papp T."/>
            <person name="Martin F.M."/>
            <person name="Miettinen O."/>
            <person name="Hibbett D.S."/>
            <person name="Nagy L.G."/>
        </authorList>
    </citation>
    <scope>NUCLEOTIDE SEQUENCE [LARGE SCALE GENOMIC DNA]</scope>
    <source>
        <strain evidence="1 2">NL-1719</strain>
    </source>
</reference>
<evidence type="ECO:0000313" key="2">
    <source>
        <dbReference type="Proteomes" id="UP000308600"/>
    </source>
</evidence>
<name>A0ACD3A3U6_9AGAR</name>
<proteinExistence type="predicted"/>
<dbReference type="Proteomes" id="UP000308600">
    <property type="component" value="Unassembled WGS sequence"/>
</dbReference>
<evidence type="ECO:0000313" key="1">
    <source>
        <dbReference type="EMBL" id="TFK60548.1"/>
    </source>
</evidence>
<sequence length="168" mass="17911">MSFPQQLGLTVDGGSVLGAQPQILFDNVPSLCSLLGGMDINTQSNTQKESNALYPNNSTPSSPSSIASEPEFAAVPLVEPQTFLDENGVPPQIMALAGVYNAAMDIESSFPPCLLTSSELHEAKLLILELLSWGVPPEYLVAETGVSAGTIYRVFTDLNLRLPTNLVF</sequence>
<gene>
    <name evidence="1" type="ORF">BDN72DRAFT_883549</name>
</gene>
<organism evidence="1 2">
    <name type="scientific">Pluteus cervinus</name>
    <dbReference type="NCBI Taxonomy" id="181527"/>
    <lineage>
        <taxon>Eukaryota</taxon>
        <taxon>Fungi</taxon>
        <taxon>Dikarya</taxon>
        <taxon>Basidiomycota</taxon>
        <taxon>Agaricomycotina</taxon>
        <taxon>Agaricomycetes</taxon>
        <taxon>Agaricomycetidae</taxon>
        <taxon>Agaricales</taxon>
        <taxon>Pluteineae</taxon>
        <taxon>Pluteaceae</taxon>
        <taxon>Pluteus</taxon>
    </lineage>
</organism>
<protein>
    <submittedName>
        <fullName evidence="1">Uncharacterized protein</fullName>
    </submittedName>
</protein>
<keyword evidence="2" id="KW-1185">Reference proteome</keyword>
<accession>A0ACD3A3U6</accession>